<keyword evidence="2" id="KW-1133">Transmembrane helix</keyword>
<feature type="repeat" description="TPR" evidence="1">
    <location>
        <begin position="168"/>
        <end position="201"/>
    </location>
</feature>
<dbReference type="Pfam" id="PF13432">
    <property type="entry name" value="TPR_16"/>
    <property type="match status" value="1"/>
</dbReference>
<evidence type="ECO:0000313" key="4">
    <source>
        <dbReference type="Proteomes" id="UP000317557"/>
    </source>
</evidence>
<keyword evidence="2" id="KW-0472">Membrane</keyword>
<dbReference type="PROSITE" id="PS50005">
    <property type="entry name" value="TPR"/>
    <property type="match status" value="1"/>
</dbReference>
<protein>
    <submittedName>
        <fullName evidence="3">Tetratricopeptide repeat-containing protein</fullName>
    </submittedName>
</protein>
<dbReference type="EMBL" id="FXTP01000008">
    <property type="protein sequence ID" value="SMO70142.1"/>
    <property type="molecule type" value="Genomic_DNA"/>
</dbReference>
<dbReference type="RefSeq" id="WP_142454570.1">
    <property type="nucleotide sequence ID" value="NZ_FXTP01000008.1"/>
</dbReference>
<sequence>MDKSKENNIRQQIDAYIKGKLGEEEIQELWTVFAKNPELLDLLELEVNVKAIIEEQAKQQKQSKSTLRKLPSWSWYAAAAVVILTITVVQFFQVDTPTSLNQLVVQDITAAQLETADGIRAMKKDDRITTADSLLNLGFEAVISGNENRALEIFNEVIQNHDEEPYGSKAYLNKGIVLYNEGNYPNAISAFNEAIARAEHSRMIQEKGFWYLGNALINTGQLEDARDAVYKAYQLDGVFRKPAFRILKKLNDDLGESDYEEFDTQSLN</sequence>
<proteinExistence type="predicted"/>
<name>A0A521DEY8_9BACT</name>
<reference evidence="3 4" key="1">
    <citation type="submission" date="2017-05" db="EMBL/GenBank/DDBJ databases">
        <authorList>
            <person name="Varghese N."/>
            <person name="Submissions S."/>
        </authorList>
    </citation>
    <scope>NUCLEOTIDE SEQUENCE [LARGE SCALE GENOMIC DNA]</scope>
    <source>
        <strain evidence="3 4">DSM 21985</strain>
    </source>
</reference>
<keyword evidence="2" id="KW-0812">Transmembrane</keyword>
<keyword evidence="4" id="KW-1185">Reference proteome</keyword>
<feature type="transmembrane region" description="Helical" evidence="2">
    <location>
        <begin position="73"/>
        <end position="92"/>
    </location>
</feature>
<evidence type="ECO:0000256" key="2">
    <source>
        <dbReference type="SAM" id="Phobius"/>
    </source>
</evidence>
<dbReference type="SMART" id="SM00028">
    <property type="entry name" value="TPR"/>
    <property type="match status" value="3"/>
</dbReference>
<dbReference type="SUPFAM" id="SSF48452">
    <property type="entry name" value="TPR-like"/>
    <property type="match status" value="1"/>
</dbReference>
<dbReference type="OrthoDB" id="1523901at2"/>
<dbReference type="InterPro" id="IPR019734">
    <property type="entry name" value="TPR_rpt"/>
</dbReference>
<organism evidence="3 4">
    <name type="scientific">Gracilimonas mengyeensis</name>
    <dbReference type="NCBI Taxonomy" id="1302730"/>
    <lineage>
        <taxon>Bacteria</taxon>
        <taxon>Pseudomonadati</taxon>
        <taxon>Balneolota</taxon>
        <taxon>Balneolia</taxon>
        <taxon>Balneolales</taxon>
        <taxon>Balneolaceae</taxon>
        <taxon>Gracilimonas</taxon>
    </lineage>
</organism>
<dbReference type="AlphaFoldDB" id="A0A521DEY8"/>
<dbReference type="Proteomes" id="UP000317557">
    <property type="component" value="Unassembled WGS sequence"/>
</dbReference>
<accession>A0A521DEY8</accession>
<dbReference type="Gene3D" id="1.25.40.10">
    <property type="entry name" value="Tetratricopeptide repeat domain"/>
    <property type="match status" value="1"/>
</dbReference>
<evidence type="ECO:0000256" key="1">
    <source>
        <dbReference type="PROSITE-ProRule" id="PRU00339"/>
    </source>
</evidence>
<keyword evidence="1" id="KW-0802">TPR repeat</keyword>
<dbReference type="InterPro" id="IPR011990">
    <property type="entry name" value="TPR-like_helical_dom_sf"/>
</dbReference>
<evidence type="ECO:0000313" key="3">
    <source>
        <dbReference type="EMBL" id="SMO70142.1"/>
    </source>
</evidence>
<gene>
    <name evidence="3" type="ORF">SAMN06265219_108107</name>
</gene>